<sequence>MSKKCAPTALIHSYKLIKINKLIHLKCIPALSPSSPYAAIW</sequence>
<organism evidence="1">
    <name type="scientific">uncultured Serratia sp</name>
    <dbReference type="NCBI Taxonomy" id="239175"/>
    <lineage>
        <taxon>Bacteria</taxon>
        <taxon>Pseudomonadati</taxon>
        <taxon>Pseudomonadota</taxon>
        <taxon>Gammaproteobacteria</taxon>
        <taxon>Enterobacterales</taxon>
        <taxon>Yersiniaceae</taxon>
        <taxon>Serratia</taxon>
        <taxon>environmental samples</taxon>
    </lineage>
</organism>
<dbReference type="EMBL" id="KR080457">
    <property type="protein sequence ID" value="ALL54433.1"/>
    <property type="molecule type" value="Genomic_DNA"/>
</dbReference>
<reference evidence="1" key="1">
    <citation type="journal article" date="2015" name="Parasitol. Res.">
        <title>Constructing and detecting a cDNA library for mites.</title>
        <authorList>
            <person name="Hu L."/>
            <person name="Zhao Y."/>
            <person name="Cheng J."/>
            <person name="Yang Y."/>
            <person name="Li C."/>
            <person name="Lu Z."/>
        </authorList>
    </citation>
    <scope>NUCLEOTIDE SEQUENCE</scope>
</reference>
<dbReference type="AlphaFoldDB" id="A0A0S1NHI9"/>
<name>A0A0S1NHI9_9GAMM</name>
<evidence type="ECO:0000313" key="1">
    <source>
        <dbReference type="EMBL" id="ALL54433.1"/>
    </source>
</evidence>
<accession>A0A0S1NHI9</accession>
<proteinExistence type="predicted"/>
<protein>
    <submittedName>
        <fullName evidence="1">Uncharacterized protein</fullName>
    </submittedName>
</protein>